<protein>
    <submittedName>
        <fullName evidence="2">Uncharacterized protein</fullName>
    </submittedName>
</protein>
<evidence type="ECO:0000313" key="3">
    <source>
        <dbReference type="Proteomes" id="UP001470230"/>
    </source>
</evidence>
<reference evidence="2 3" key="1">
    <citation type="submission" date="2024-04" db="EMBL/GenBank/DDBJ databases">
        <title>Tritrichomonas musculus Genome.</title>
        <authorList>
            <person name="Alves-Ferreira E."/>
            <person name="Grigg M."/>
            <person name="Lorenzi H."/>
            <person name="Galac M."/>
        </authorList>
    </citation>
    <scope>NUCLEOTIDE SEQUENCE [LARGE SCALE GENOMIC DNA]</scope>
    <source>
        <strain evidence="2 3">EAF2021</strain>
    </source>
</reference>
<gene>
    <name evidence="2" type="ORF">M9Y10_038203</name>
</gene>
<name>A0ABR2KAY2_9EUKA</name>
<accession>A0ABR2KAY2</accession>
<organism evidence="2 3">
    <name type="scientific">Tritrichomonas musculus</name>
    <dbReference type="NCBI Taxonomy" id="1915356"/>
    <lineage>
        <taxon>Eukaryota</taxon>
        <taxon>Metamonada</taxon>
        <taxon>Parabasalia</taxon>
        <taxon>Tritrichomonadida</taxon>
        <taxon>Tritrichomonadidae</taxon>
        <taxon>Tritrichomonas</taxon>
    </lineage>
</organism>
<keyword evidence="3" id="KW-1185">Reference proteome</keyword>
<evidence type="ECO:0000313" key="2">
    <source>
        <dbReference type="EMBL" id="KAK8887165.1"/>
    </source>
</evidence>
<comment type="caution">
    <text evidence="2">The sequence shown here is derived from an EMBL/GenBank/DDBJ whole genome shotgun (WGS) entry which is preliminary data.</text>
</comment>
<dbReference type="EMBL" id="JAPFFF010000006">
    <property type="protein sequence ID" value="KAK8887165.1"/>
    <property type="molecule type" value="Genomic_DNA"/>
</dbReference>
<evidence type="ECO:0000256" key="1">
    <source>
        <dbReference type="SAM" id="MobiDB-lite"/>
    </source>
</evidence>
<dbReference type="Proteomes" id="UP001470230">
    <property type="component" value="Unassembled WGS sequence"/>
</dbReference>
<feature type="region of interest" description="Disordered" evidence="1">
    <location>
        <begin position="41"/>
        <end position="71"/>
    </location>
</feature>
<feature type="region of interest" description="Disordered" evidence="1">
    <location>
        <begin position="103"/>
        <end position="125"/>
    </location>
</feature>
<sequence>MSKKRIPNSKILQVIKNWINGREDELFEVFPTKKENKYIVRERKQPLKEKPVEEPKPIEEEHNFPPPPPSNDINYEILSELRALGQEMKLKREKKEQKKMIKEVMNKELNKRNPVPVSQPIEEEE</sequence>
<proteinExistence type="predicted"/>
<feature type="compositionally biased region" description="Basic and acidic residues" evidence="1">
    <location>
        <begin position="41"/>
        <end position="63"/>
    </location>
</feature>